<gene>
    <name evidence="10" type="ORF">D8I30_12430</name>
</gene>
<feature type="domain" description="Rieske" evidence="9">
    <location>
        <begin position="14"/>
        <end position="109"/>
    </location>
</feature>
<dbReference type="PANTHER" id="PTHR43557:SF2">
    <property type="entry name" value="RIESKE DOMAIN-CONTAINING PROTEIN-RELATED"/>
    <property type="match status" value="1"/>
</dbReference>
<dbReference type="RefSeq" id="WP_121483023.1">
    <property type="nucleotide sequence ID" value="NZ_CP032707.1"/>
</dbReference>
<keyword evidence="2" id="KW-0285">Flavoprotein</keyword>
<dbReference type="EMBL" id="CP032707">
    <property type="protein sequence ID" value="AYG95889.1"/>
    <property type="molecule type" value="Genomic_DNA"/>
</dbReference>
<dbReference type="InterPro" id="IPR016156">
    <property type="entry name" value="FAD/NAD-linked_Rdtase_dimer_sf"/>
</dbReference>
<dbReference type="Gene3D" id="3.50.50.60">
    <property type="entry name" value="FAD/NAD(P)-binding domain"/>
    <property type="match status" value="2"/>
</dbReference>
<sequence>MDASRTEASGPDFSRGVPIADAPGQGVLAGHVGGEPVLLARRADGFWAVSATCTHYGGPLTEGLAVGDTVRCPWHHACFDLRSGEALTAPAISPLDRWRVEIEGDLVFVRTREAAPLPAAPAQGDHPGRIVIVGGGAAGFAAAEMLRRRGYHGVLTLLSADSEPPCDRPNLSKDYLAGTAPEDWIPLKPTAFYADHDIDLRLGFEVARLDLEAKQAIGVSGERIGYDALLLATGAEPIRLKTPGFDRENVHVLRSLADARTIIAAADRARRVVIVGASFIGLEAAASLRTRGLEVHVVAPEAMPLERIMGPDLGAFVRSLHESRGVRFHLGTTAVSFDGEAVTLADGARLDADFVVLGVGVRPRLQLAVDAGLAVDGGVIVDRGMRASHPGIYAAGDIACYPGPTADEGLRIEHWVVAERQGQVAALNMLGETRELTDAPFFWSQHYDQAIRYVGHARAWDAVRIDGSIPQADATVRFEAADRLLAAATLGRDLESLRIGEELRG</sequence>
<comment type="cofactor">
    <cofactor evidence="1">
        <name>FAD</name>
        <dbReference type="ChEBI" id="CHEBI:57692"/>
    </cofactor>
</comment>
<dbReference type="SUPFAM" id="SSF51905">
    <property type="entry name" value="FAD/NAD(P)-binding domain"/>
    <property type="match status" value="1"/>
</dbReference>
<dbReference type="GO" id="GO:0005737">
    <property type="term" value="C:cytoplasm"/>
    <property type="evidence" value="ECO:0007669"/>
    <property type="project" value="TreeGrafter"/>
</dbReference>
<dbReference type="OrthoDB" id="9768666at2"/>
<dbReference type="Pfam" id="PF07992">
    <property type="entry name" value="Pyr_redox_2"/>
    <property type="match status" value="1"/>
</dbReference>
<dbReference type="Gene3D" id="3.30.390.30">
    <property type="match status" value="1"/>
</dbReference>
<keyword evidence="7" id="KW-0408">Iron</keyword>
<keyword evidence="8" id="KW-0411">Iron-sulfur</keyword>
<dbReference type="Pfam" id="PF00355">
    <property type="entry name" value="Rieske"/>
    <property type="match status" value="1"/>
</dbReference>
<dbReference type="InterPro" id="IPR023753">
    <property type="entry name" value="FAD/NAD-binding_dom"/>
</dbReference>
<dbReference type="Proteomes" id="UP000276984">
    <property type="component" value="Chromosome"/>
</dbReference>
<proteinExistence type="predicted"/>
<dbReference type="InterPro" id="IPR036922">
    <property type="entry name" value="Rieske_2Fe-2S_sf"/>
</dbReference>
<evidence type="ECO:0000256" key="3">
    <source>
        <dbReference type="ARBA" id="ARBA00022714"/>
    </source>
</evidence>
<dbReference type="GO" id="GO:0046872">
    <property type="term" value="F:metal ion binding"/>
    <property type="evidence" value="ECO:0007669"/>
    <property type="project" value="UniProtKB-KW"/>
</dbReference>
<evidence type="ECO:0000259" key="9">
    <source>
        <dbReference type="PROSITE" id="PS51296"/>
    </source>
</evidence>
<dbReference type="SUPFAM" id="SSF55424">
    <property type="entry name" value="FAD/NAD-linked reductases, dimerisation (C-terminal) domain"/>
    <property type="match status" value="1"/>
</dbReference>
<evidence type="ECO:0000256" key="7">
    <source>
        <dbReference type="ARBA" id="ARBA00023004"/>
    </source>
</evidence>
<evidence type="ECO:0000313" key="10">
    <source>
        <dbReference type="EMBL" id="AYG95889.1"/>
    </source>
</evidence>
<dbReference type="GO" id="GO:0016651">
    <property type="term" value="F:oxidoreductase activity, acting on NAD(P)H"/>
    <property type="evidence" value="ECO:0007669"/>
    <property type="project" value="TreeGrafter"/>
</dbReference>
<evidence type="ECO:0000256" key="6">
    <source>
        <dbReference type="ARBA" id="ARBA00023002"/>
    </source>
</evidence>
<evidence type="ECO:0000256" key="2">
    <source>
        <dbReference type="ARBA" id="ARBA00022630"/>
    </source>
</evidence>
<evidence type="ECO:0000256" key="8">
    <source>
        <dbReference type="ARBA" id="ARBA00023014"/>
    </source>
</evidence>
<dbReference type="PRINTS" id="PR00368">
    <property type="entry name" value="FADPNR"/>
</dbReference>
<dbReference type="InterPro" id="IPR050446">
    <property type="entry name" value="FAD-oxidoreductase/Apoptosis"/>
</dbReference>
<keyword evidence="3" id="KW-0001">2Fe-2S</keyword>
<dbReference type="InterPro" id="IPR036188">
    <property type="entry name" value="FAD/NAD-bd_sf"/>
</dbReference>
<organism evidence="10 11">
    <name type="scientific">Brevundimonas naejangsanensis</name>
    <dbReference type="NCBI Taxonomy" id="588932"/>
    <lineage>
        <taxon>Bacteria</taxon>
        <taxon>Pseudomonadati</taxon>
        <taxon>Pseudomonadota</taxon>
        <taxon>Alphaproteobacteria</taxon>
        <taxon>Caulobacterales</taxon>
        <taxon>Caulobacteraceae</taxon>
        <taxon>Brevundimonas</taxon>
    </lineage>
</organism>
<accession>A0A494RK89</accession>
<dbReference type="AlphaFoldDB" id="A0A494RK89"/>
<keyword evidence="11" id="KW-1185">Reference proteome</keyword>
<dbReference type="PRINTS" id="PR00411">
    <property type="entry name" value="PNDRDTASEI"/>
</dbReference>
<evidence type="ECO:0000256" key="4">
    <source>
        <dbReference type="ARBA" id="ARBA00022723"/>
    </source>
</evidence>
<evidence type="ECO:0000256" key="5">
    <source>
        <dbReference type="ARBA" id="ARBA00022827"/>
    </source>
</evidence>
<keyword evidence="5" id="KW-0274">FAD</keyword>
<dbReference type="PANTHER" id="PTHR43557">
    <property type="entry name" value="APOPTOSIS-INDUCING FACTOR 1"/>
    <property type="match status" value="1"/>
</dbReference>
<dbReference type="InterPro" id="IPR017941">
    <property type="entry name" value="Rieske_2Fe-2S"/>
</dbReference>
<evidence type="ECO:0000313" key="11">
    <source>
        <dbReference type="Proteomes" id="UP000276984"/>
    </source>
</evidence>
<reference evidence="10 11" key="1">
    <citation type="submission" date="2018-10" db="EMBL/GenBank/DDBJ databases">
        <title>Complete genome sequence of Brevundimonas naejangsanensis BRV3.</title>
        <authorList>
            <person name="Berrios L."/>
            <person name="Ely B."/>
        </authorList>
    </citation>
    <scope>NUCLEOTIDE SEQUENCE [LARGE SCALE GENOMIC DNA]</scope>
    <source>
        <strain evidence="10 11">BRV3</strain>
    </source>
</reference>
<dbReference type="PROSITE" id="PS51296">
    <property type="entry name" value="RIESKE"/>
    <property type="match status" value="1"/>
</dbReference>
<keyword evidence="4" id="KW-0479">Metal-binding</keyword>
<dbReference type="SUPFAM" id="SSF50022">
    <property type="entry name" value="ISP domain"/>
    <property type="match status" value="1"/>
</dbReference>
<evidence type="ECO:0000256" key="1">
    <source>
        <dbReference type="ARBA" id="ARBA00001974"/>
    </source>
</evidence>
<dbReference type="Gene3D" id="2.102.10.10">
    <property type="entry name" value="Rieske [2Fe-2S] iron-sulphur domain"/>
    <property type="match status" value="1"/>
</dbReference>
<keyword evidence="6" id="KW-0560">Oxidoreductase</keyword>
<name>A0A494RK89_9CAUL</name>
<dbReference type="GO" id="GO:0051537">
    <property type="term" value="F:2 iron, 2 sulfur cluster binding"/>
    <property type="evidence" value="ECO:0007669"/>
    <property type="project" value="UniProtKB-KW"/>
</dbReference>
<protein>
    <submittedName>
        <fullName evidence="10">Pyridine nucleotide-disulfide oxidoreductase</fullName>
    </submittedName>
</protein>